<sequence>MASLDTAAETARRDTLNVTNCIQSVETVSNLVNDVISGQITIVALPKGIPKTLWPLNGHLKCSMRATNGRYLGHRQFR</sequence>
<gene>
    <name evidence="1" type="ORF">Plec18167_009251</name>
</gene>
<dbReference type="EMBL" id="JAVDPF010000056">
    <property type="protein sequence ID" value="KAL1865813.1"/>
    <property type="molecule type" value="Genomic_DNA"/>
</dbReference>
<comment type="caution">
    <text evidence="1">The sequence shown here is derived from an EMBL/GenBank/DDBJ whole genome shotgun (WGS) entry which is preliminary data.</text>
</comment>
<organism evidence="1 2">
    <name type="scientific">Paecilomyces lecythidis</name>
    <dbReference type="NCBI Taxonomy" id="3004212"/>
    <lineage>
        <taxon>Eukaryota</taxon>
        <taxon>Fungi</taxon>
        <taxon>Dikarya</taxon>
        <taxon>Ascomycota</taxon>
        <taxon>Pezizomycotina</taxon>
        <taxon>Eurotiomycetes</taxon>
        <taxon>Eurotiomycetidae</taxon>
        <taxon>Eurotiales</taxon>
        <taxon>Thermoascaceae</taxon>
        <taxon>Paecilomyces</taxon>
    </lineage>
</organism>
<protein>
    <submittedName>
        <fullName evidence="1">Uncharacterized protein</fullName>
    </submittedName>
</protein>
<accession>A0ABR3WQL4</accession>
<evidence type="ECO:0000313" key="1">
    <source>
        <dbReference type="EMBL" id="KAL1865813.1"/>
    </source>
</evidence>
<reference evidence="1 2" key="1">
    <citation type="journal article" date="2024" name="IMA Fungus">
        <title>IMA Genome - F19 : A genome assembly and annotation guide to empower mycologists, including annotated draft genome sequences of Ceratocystis pirilliformis, Diaporthe australafricana, Fusarium ophioides, Paecilomyces lecythidis, and Sporothrix stenoceras.</title>
        <authorList>
            <person name="Aylward J."/>
            <person name="Wilson A.M."/>
            <person name="Visagie C.M."/>
            <person name="Spraker J."/>
            <person name="Barnes I."/>
            <person name="Buitendag C."/>
            <person name="Ceriani C."/>
            <person name="Del Mar Angel L."/>
            <person name="du Plessis D."/>
            <person name="Fuchs T."/>
            <person name="Gasser K."/>
            <person name="Kramer D."/>
            <person name="Li W."/>
            <person name="Munsamy K."/>
            <person name="Piso A."/>
            <person name="Price J.L."/>
            <person name="Sonnekus B."/>
            <person name="Thomas C."/>
            <person name="van der Nest A."/>
            <person name="van Dijk A."/>
            <person name="van Heerden A."/>
            <person name="van Vuuren N."/>
            <person name="Yilmaz N."/>
            <person name="Duong T.A."/>
            <person name="van der Merwe N.A."/>
            <person name="Wingfield M.J."/>
            <person name="Wingfield B.D."/>
        </authorList>
    </citation>
    <scope>NUCLEOTIDE SEQUENCE [LARGE SCALE GENOMIC DNA]</scope>
    <source>
        <strain evidence="1 2">CMW 18167</strain>
    </source>
</reference>
<evidence type="ECO:0000313" key="2">
    <source>
        <dbReference type="Proteomes" id="UP001583193"/>
    </source>
</evidence>
<proteinExistence type="predicted"/>
<name>A0ABR3WQL4_9EURO</name>
<keyword evidence="2" id="KW-1185">Reference proteome</keyword>
<dbReference type="Proteomes" id="UP001583193">
    <property type="component" value="Unassembled WGS sequence"/>
</dbReference>